<dbReference type="InterPro" id="IPR010342">
    <property type="entry name" value="DUF938"/>
</dbReference>
<comment type="caution">
    <text evidence="1">The sequence shown here is derived from an EMBL/GenBank/DDBJ whole genome shotgun (WGS) entry which is preliminary data.</text>
</comment>
<dbReference type="RefSeq" id="WP_290260107.1">
    <property type="nucleotide sequence ID" value="NZ_JAUFQG010000004.1"/>
</dbReference>
<gene>
    <name evidence="1" type="ORF">ACFOX3_02815</name>
</gene>
<dbReference type="Pfam" id="PF06080">
    <property type="entry name" value="DUF938"/>
    <property type="match status" value="1"/>
</dbReference>
<keyword evidence="2" id="KW-1185">Reference proteome</keyword>
<name>A0ABV8V1U8_9GAMM</name>
<evidence type="ECO:0000313" key="2">
    <source>
        <dbReference type="Proteomes" id="UP001595840"/>
    </source>
</evidence>
<protein>
    <submittedName>
        <fullName evidence="1">DUF938 domain-containing protein</fullName>
    </submittedName>
</protein>
<accession>A0ABV8V1U8</accession>
<dbReference type="PANTHER" id="PTHR20974">
    <property type="entry name" value="UPF0585 PROTEIN CG18661"/>
    <property type="match status" value="1"/>
</dbReference>
<dbReference type="Gene3D" id="3.40.50.150">
    <property type="entry name" value="Vaccinia Virus protein VP39"/>
    <property type="match status" value="1"/>
</dbReference>
<evidence type="ECO:0000313" key="1">
    <source>
        <dbReference type="EMBL" id="MFC4361215.1"/>
    </source>
</evidence>
<proteinExistence type="predicted"/>
<dbReference type="Proteomes" id="UP001595840">
    <property type="component" value="Unassembled WGS sequence"/>
</dbReference>
<dbReference type="EMBL" id="JBHSCX010000003">
    <property type="protein sequence ID" value="MFC4361215.1"/>
    <property type="molecule type" value="Genomic_DNA"/>
</dbReference>
<sequence length="201" mass="22800">MESIDLKPFSQACQNNRAPILQHLRRLFDGIKTVLEVGSGTGQHAIHFAKSLPDLTWLASDLEEHHAGIRLWMAEYDLPNLRGPFLLDVTQSWPELPPIDAIYSANTAHIMAWPCVEQMFAKVGEQLSSGGLFVLYGPMNYGGSYTSESNERFDVWLKAQDPERGIRDFEKIQHLAQLANLKALEDNEMPANNRLLVWRKN</sequence>
<dbReference type="InterPro" id="IPR029063">
    <property type="entry name" value="SAM-dependent_MTases_sf"/>
</dbReference>
<dbReference type="PANTHER" id="PTHR20974:SF0">
    <property type="entry name" value="UPF0585 PROTEIN CG18661"/>
    <property type="match status" value="1"/>
</dbReference>
<organism evidence="1 2">
    <name type="scientific">Simiduia curdlanivorans</name>
    <dbReference type="NCBI Taxonomy" id="1492769"/>
    <lineage>
        <taxon>Bacteria</taxon>
        <taxon>Pseudomonadati</taxon>
        <taxon>Pseudomonadota</taxon>
        <taxon>Gammaproteobacteria</taxon>
        <taxon>Cellvibrionales</taxon>
        <taxon>Cellvibrionaceae</taxon>
        <taxon>Simiduia</taxon>
    </lineage>
</organism>
<reference evidence="2" key="1">
    <citation type="journal article" date="2019" name="Int. J. Syst. Evol. Microbiol.">
        <title>The Global Catalogue of Microorganisms (GCM) 10K type strain sequencing project: providing services to taxonomists for standard genome sequencing and annotation.</title>
        <authorList>
            <consortium name="The Broad Institute Genomics Platform"/>
            <consortium name="The Broad Institute Genome Sequencing Center for Infectious Disease"/>
            <person name="Wu L."/>
            <person name="Ma J."/>
        </authorList>
    </citation>
    <scope>NUCLEOTIDE SEQUENCE [LARGE SCALE GENOMIC DNA]</scope>
    <source>
        <strain evidence="2">CECT 8570</strain>
    </source>
</reference>
<dbReference type="SUPFAM" id="SSF53335">
    <property type="entry name" value="S-adenosyl-L-methionine-dependent methyltransferases"/>
    <property type="match status" value="1"/>
</dbReference>